<dbReference type="EMBL" id="CM008048">
    <property type="protein sequence ID" value="PVH62920.1"/>
    <property type="molecule type" value="Genomic_DNA"/>
</dbReference>
<keyword evidence="6 8" id="KW-0472">Membrane</keyword>
<dbReference type="Pfam" id="PF01490">
    <property type="entry name" value="Aa_trans"/>
    <property type="match status" value="1"/>
</dbReference>
<evidence type="ECO:0000256" key="6">
    <source>
        <dbReference type="ARBA" id="ARBA00023136"/>
    </source>
</evidence>
<accession>A0A2T8KL73</accession>
<evidence type="ECO:0000256" key="3">
    <source>
        <dbReference type="ARBA" id="ARBA00022692"/>
    </source>
</evidence>
<evidence type="ECO:0000256" key="1">
    <source>
        <dbReference type="ARBA" id="ARBA00004370"/>
    </source>
</evidence>
<evidence type="ECO:0000259" key="9">
    <source>
        <dbReference type="Pfam" id="PF01490"/>
    </source>
</evidence>
<keyword evidence="2" id="KW-0813">Transport</keyword>
<dbReference type="GO" id="GO:0016020">
    <property type="term" value="C:membrane"/>
    <property type="evidence" value="ECO:0007669"/>
    <property type="project" value="UniProtKB-SubCell"/>
</dbReference>
<dbReference type="Gramene" id="PVH62920">
    <property type="protein sequence ID" value="PVH62920"/>
    <property type="gene ID" value="PAHAL_3G429800"/>
</dbReference>
<dbReference type="AlphaFoldDB" id="A0A2T8KL73"/>
<feature type="region of interest" description="Disordered" evidence="7">
    <location>
        <begin position="1"/>
        <end position="58"/>
    </location>
</feature>
<feature type="transmembrane region" description="Helical" evidence="8">
    <location>
        <begin position="282"/>
        <end position="300"/>
    </location>
</feature>
<evidence type="ECO:0000256" key="4">
    <source>
        <dbReference type="ARBA" id="ARBA00022970"/>
    </source>
</evidence>
<dbReference type="InterPro" id="IPR013057">
    <property type="entry name" value="AA_transpt_TM"/>
</dbReference>
<keyword evidence="5 8" id="KW-1133">Transmembrane helix</keyword>
<keyword evidence="4" id="KW-0029">Amino-acid transport</keyword>
<comment type="subcellular location">
    <subcellularLocation>
        <location evidence="1">Membrane</location>
    </subcellularLocation>
</comment>
<name>A0A2T8KL73_9POAL</name>
<reference evidence="10" key="1">
    <citation type="submission" date="2018-04" db="EMBL/GenBank/DDBJ databases">
        <title>WGS assembly of Panicum hallii.</title>
        <authorList>
            <person name="Lovell J."/>
            <person name="Jenkins J."/>
            <person name="Lowry D."/>
            <person name="Mamidi S."/>
            <person name="Sreedasyam A."/>
            <person name="Weng X."/>
            <person name="Barry K."/>
            <person name="Bonette J."/>
            <person name="Campitelli B."/>
            <person name="Daum C."/>
            <person name="Gordon S."/>
            <person name="Gould B."/>
            <person name="Lipzen A."/>
            <person name="Macqueen A."/>
            <person name="Palacio-Mejia J."/>
            <person name="Plott C."/>
            <person name="Shakirov E."/>
            <person name="Shu S."/>
            <person name="Yoshinaga Y."/>
            <person name="Zane M."/>
            <person name="Rokhsar D."/>
            <person name="Grimwood J."/>
            <person name="Schmutz J."/>
            <person name="Juenger T."/>
        </authorList>
    </citation>
    <scope>NUCLEOTIDE SEQUENCE [LARGE SCALE GENOMIC DNA]</scope>
    <source>
        <strain evidence="10">FIL2</strain>
    </source>
</reference>
<dbReference type="PANTHER" id="PTHR48017">
    <property type="entry name" value="OS05G0424000 PROTEIN-RELATED"/>
    <property type="match status" value="1"/>
</dbReference>
<evidence type="ECO:0000256" key="5">
    <source>
        <dbReference type="ARBA" id="ARBA00022989"/>
    </source>
</evidence>
<evidence type="ECO:0000256" key="8">
    <source>
        <dbReference type="SAM" id="Phobius"/>
    </source>
</evidence>
<evidence type="ECO:0000256" key="2">
    <source>
        <dbReference type="ARBA" id="ARBA00022448"/>
    </source>
</evidence>
<feature type="transmembrane region" description="Helical" evidence="8">
    <location>
        <begin position="338"/>
        <end position="358"/>
    </location>
</feature>
<dbReference type="Proteomes" id="UP000243499">
    <property type="component" value="Chromosome 3"/>
</dbReference>
<feature type="transmembrane region" description="Helical" evidence="8">
    <location>
        <begin position="484"/>
        <end position="510"/>
    </location>
</feature>
<feature type="domain" description="Amino acid transporter transmembrane" evidence="9">
    <location>
        <begin position="92"/>
        <end position="509"/>
    </location>
</feature>
<sequence>MAMAAAAGDGAASEPELVSIPATPHGLSTPEGAATPTGAGGGGGVAGGSRGKGAGTPGRRVVEGLRGYLEDVGHLTRLDPRDAWLPVTESRGGNARYAAFHSLNAGLGFQALLLPLAFLGLGWSWGIISLTIAYFWQLYTLWILVKLHEAVPGRRYNRYVELAQAAFGEKLGMWLALFPTIYLSAGTATALILVGGETMKLFFQIVCGPICSPSPITTVEWYLVFTSLAVVLSQLPNLNSIAGLSLIGGATAIMYCTMTWILSISQPRPPTVSYDPVRSASFGTSLFSTLNALGIVAFAFRGHNLALEIQLFVGILQATMPSTFKHPAHVPMWRGAKVAYLLIAMCLFPVAVGGYWAYGNMMPPGGMLAALYAFHSHDTPRGLLATTCLLVVLNCLSSFQIYSMPVFDSFEAYYTGRTNRPCSTWVRSVFRVFYGFLSLFISVALPFLSSLAGLLGGLTLPVTFAYPCFMWIRVKKPEKFSFSWYLNWGLGLLGTAFSLAFSLGGVWSIVSNGMKLKFFKPPN</sequence>
<feature type="transmembrane region" description="Helical" evidence="8">
    <location>
        <begin position="241"/>
        <end position="262"/>
    </location>
</feature>
<feature type="transmembrane region" description="Helical" evidence="8">
    <location>
        <begin position="454"/>
        <end position="472"/>
    </location>
</feature>
<organism evidence="10">
    <name type="scientific">Panicum hallii</name>
    <dbReference type="NCBI Taxonomy" id="206008"/>
    <lineage>
        <taxon>Eukaryota</taxon>
        <taxon>Viridiplantae</taxon>
        <taxon>Streptophyta</taxon>
        <taxon>Embryophyta</taxon>
        <taxon>Tracheophyta</taxon>
        <taxon>Spermatophyta</taxon>
        <taxon>Magnoliopsida</taxon>
        <taxon>Liliopsida</taxon>
        <taxon>Poales</taxon>
        <taxon>Poaceae</taxon>
        <taxon>PACMAD clade</taxon>
        <taxon>Panicoideae</taxon>
        <taxon>Panicodae</taxon>
        <taxon>Paniceae</taxon>
        <taxon>Panicinae</taxon>
        <taxon>Panicum</taxon>
        <taxon>Panicum sect. Panicum</taxon>
    </lineage>
</organism>
<proteinExistence type="predicted"/>
<feature type="compositionally biased region" description="Low complexity" evidence="7">
    <location>
        <begin position="1"/>
        <end position="12"/>
    </location>
</feature>
<feature type="transmembrane region" description="Helical" evidence="8">
    <location>
        <begin position="383"/>
        <end position="407"/>
    </location>
</feature>
<evidence type="ECO:0000313" key="10">
    <source>
        <dbReference type="EMBL" id="PVH62920.1"/>
    </source>
</evidence>
<feature type="transmembrane region" description="Helical" evidence="8">
    <location>
        <begin position="112"/>
        <end position="136"/>
    </location>
</feature>
<gene>
    <name evidence="10" type="ORF">PAHAL_3G429800</name>
</gene>
<dbReference type="GO" id="GO:0006865">
    <property type="term" value="P:amino acid transport"/>
    <property type="evidence" value="ECO:0007669"/>
    <property type="project" value="UniProtKB-KW"/>
</dbReference>
<protein>
    <recommendedName>
        <fullName evidence="9">Amino acid transporter transmembrane domain-containing protein</fullName>
    </recommendedName>
</protein>
<evidence type="ECO:0000256" key="7">
    <source>
        <dbReference type="SAM" id="MobiDB-lite"/>
    </source>
</evidence>
<feature type="transmembrane region" description="Helical" evidence="8">
    <location>
        <begin position="171"/>
        <end position="194"/>
    </location>
</feature>
<feature type="compositionally biased region" description="Gly residues" evidence="7">
    <location>
        <begin position="38"/>
        <end position="56"/>
    </location>
</feature>
<keyword evidence="3 8" id="KW-0812">Transmembrane</keyword>
<feature type="transmembrane region" description="Helical" evidence="8">
    <location>
        <begin position="428"/>
        <end position="448"/>
    </location>
</feature>